<evidence type="ECO:0000313" key="2">
    <source>
        <dbReference type="Proteomes" id="UP000001340"/>
    </source>
</evidence>
<organism evidence="1 2">
    <name type="scientific">Leptospira interrogans str. UI 12758</name>
    <dbReference type="NCBI Taxonomy" id="1049938"/>
    <lineage>
        <taxon>Bacteria</taxon>
        <taxon>Pseudomonadati</taxon>
        <taxon>Spirochaetota</taxon>
        <taxon>Spirochaetia</taxon>
        <taxon>Leptospirales</taxon>
        <taxon>Leptospiraceae</taxon>
        <taxon>Leptospira</taxon>
    </lineage>
</organism>
<accession>A0A0E2DBD1</accession>
<gene>
    <name evidence="1" type="ORF">LEP1GSC105_0188</name>
</gene>
<dbReference type="RefSeq" id="WP_002100730.1">
    <property type="nucleotide sequence ID" value="NZ_AHNR02000004.1"/>
</dbReference>
<protein>
    <submittedName>
        <fullName evidence="1">Uncharacterized protein</fullName>
    </submittedName>
</protein>
<dbReference type="EMBL" id="AHNR02000004">
    <property type="protein sequence ID" value="EKR57224.1"/>
    <property type="molecule type" value="Genomic_DNA"/>
</dbReference>
<sequence>MGLFPGVERSFTFELEGHAFAGNFPRRSEKRDIEVEVAQRLNFVPLGSISSNVYTLELMCVTLNKIFTTKPKELDGIDFADLPDQVILKIWEKYRSLEKSYEDQLKKNNRSPLSKKTDSVESNLLFGSVSASRLSDLAERVDEP</sequence>
<comment type="caution">
    <text evidence="1">The sequence shown here is derived from an EMBL/GenBank/DDBJ whole genome shotgun (WGS) entry which is preliminary data.</text>
</comment>
<proteinExistence type="predicted"/>
<name>A0A0E2DBD1_LEPIR</name>
<reference evidence="1 2" key="1">
    <citation type="submission" date="2012-10" db="EMBL/GenBank/DDBJ databases">
        <authorList>
            <person name="Harkins D.M."/>
            <person name="Durkin A.S."/>
            <person name="Brinkac L.M."/>
            <person name="Haft D.H."/>
            <person name="Selengut J.D."/>
            <person name="Sanka R."/>
            <person name="DePew J."/>
            <person name="Purushe J."/>
            <person name="Chanthongthip A."/>
            <person name="Lattana O."/>
            <person name="Phetsouvanh R."/>
            <person name="Newton P.N."/>
            <person name="Vinetz J.M."/>
            <person name="Sutton G.G."/>
            <person name="Nierman W.C."/>
            <person name="Fouts D.E."/>
        </authorList>
    </citation>
    <scope>NUCLEOTIDE SEQUENCE [LARGE SCALE GENOMIC DNA]</scope>
    <source>
        <strain evidence="1 2">UI 12758</strain>
    </source>
</reference>
<dbReference type="AlphaFoldDB" id="A0A0E2DBD1"/>
<dbReference type="Proteomes" id="UP000001340">
    <property type="component" value="Unassembled WGS sequence"/>
</dbReference>
<evidence type="ECO:0000313" key="1">
    <source>
        <dbReference type="EMBL" id="EKR57224.1"/>
    </source>
</evidence>